<dbReference type="InterPro" id="IPR005490">
    <property type="entry name" value="LD_TPept_cat_dom"/>
</dbReference>
<proteinExistence type="predicted"/>
<evidence type="ECO:0000256" key="3">
    <source>
        <dbReference type="ARBA" id="ARBA00022960"/>
    </source>
</evidence>
<evidence type="ECO:0000313" key="11">
    <source>
        <dbReference type="Proteomes" id="UP001501371"/>
    </source>
</evidence>
<dbReference type="Gene3D" id="2.60.40.3780">
    <property type="match status" value="1"/>
</dbReference>
<dbReference type="PANTHER" id="PTHR30582:SF2">
    <property type="entry name" value="L,D-TRANSPEPTIDASE YCIB-RELATED"/>
    <property type="match status" value="1"/>
</dbReference>
<organism evidence="10 11">
    <name type="scientific">Streptomyces hebeiensis</name>
    <dbReference type="NCBI Taxonomy" id="229486"/>
    <lineage>
        <taxon>Bacteria</taxon>
        <taxon>Bacillati</taxon>
        <taxon>Actinomycetota</taxon>
        <taxon>Actinomycetes</taxon>
        <taxon>Kitasatosporales</taxon>
        <taxon>Streptomycetaceae</taxon>
        <taxon>Streptomyces</taxon>
    </lineage>
</organism>
<dbReference type="Pfam" id="PF03734">
    <property type="entry name" value="YkuD"/>
    <property type="match status" value="1"/>
</dbReference>
<keyword evidence="2" id="KW-0808">Transferase</keyword>
<dbReference type="CDD" id="cd13432">
    <property type="entry name" value="LDT_IgD_like_2"/>
    <property type="match status" value="1"/>
</dbReference>
<feature type="region of interest" description="Disordered" evidence="8">
    <location>
        <begin position="1"/>
        <end position="63"/>
    </location>
</feature>
<evidence type="ECO:0000256" key="8">
    <source>
        <dbReference type="SAM" id="MobiDB-lite"/>
    </source>
</evidence>
<keyword evidence="6 7" id="KW-0961">Cell wall biogenesis/degradation</keyword>
<feature type="active site" description="Nucleophile" evidence="7">
    <location>
        <position position="408"/>
    </location>
</feature>
<name>A0ABN1UJ75_9ACTN</name>
<evidence type="ECO:0000256" key="1">
    <source>
        <dbReference type="ARBA" id="ARBA00004752"/>
    </source>
</evidence>
<dbReference type="InterPro" id="IPR041280">
    <property type="entry name" value="Big_10"/>
</dbReference>
<evidence type="ECO:0000256" key="5">
    <source>
        <dbReference type="ARBA" id="ARBA00023315"/>
    </source>
</evidence>
<keyword evidence="11" id="KW-1185">Reference proteome</keyword>
<evidence type="ECO:0000256" key="4">
    <source>
        <dbReference type="ARBA" id="ARBA00022984"/>
    </source>
</evidence>
<dbReference type="Gene3D" id="2.60.40.3710">
    <property type="match status" value="1"/>
</dbReference>
<evidence type="ECO:0000256" key="2">
    <source>
        <dbReference type="ARBA" id="ARBA00022679"/>
    </source>
</evidence>
<dbReference type="Gene3D" id="2.40.440.10">
    <property type="entry name" value="L,D-transpeptidase catalytic domain-like"/>
    <property type="match status" value="1"/>
</dbReference>
<dbReference type="EMBL" id="BAAAKV010000001">
    <property type="protein sequence ID" value="GAA1150627.1"/>
    <property type="molecule type" value="Genomic_DNA"/>
</dbReference>
<dbReference type="SUPFAM" id="SSF141523">
    <property type="entry name" value="L,D-transpeptidase catalytic domain-like"/>
    <property type="match status" value="1"/>
</dbReference>
<accession>A0ABN1UJ75</accession>
<evidence type="ECO:0000256" key="7">
    <source>
        <dbReference type="PROSITE-ProRule" id="PRU01373"/>
    </source>
</evidence>
<comment type="pathway">
    <text evidence="1 7">Cell wall biogenesis; peptidoglycan biosynthesis.</text>
</comment>
<sequence>MNGLPIPGTPGIPGTAETADTAGTAEAAGAEPGIRGTRGVRGIRPGRRGRQDERGRGEERVRRARAPRTLAALATGALLLVVAACGGGGSSEEGGTPGKNGDKGASEVRNAASAAVVTIAPGDKEKGVATTGALKVTADKGRLTTVTVQDDKGNPVDGRLSAGGASWEPLQHLAGATRYKVHAVAKDSEGRESAKDTSFTTLVPKNTFIGQYTPENGATVGVGMPVSINFTRGITEPDAVEKAIKVTAEPSVPVEGHWFGNDRLDFRPEKYWAPGTKVTVELDLDGVEGRPGVYGEQAKSFSFTIGRSQVSTVDASAHTMKVVRDGKQIKNIPITAGAPSTTTYNGQMVISEKYSVTRMNGATVGFGGEYDIKDVPHAMRLSTSGTFIHGNYWASSGTFGSANVSHGCVGLRDLRGGGNNGTPSAWFYNSSLIGDVVIVKNSKDKQIAPDNGLNGWNMSWSEWTE</sequence>
<feature type="domain" description="L,D-TPase catalytic" evidence="9">
    <location>
        <begin position="309"/>
        <end position="440"/>
    </location>
</feature>
<dbReference type="InterPro" id="IPR038063">
    <property type="entry name" value="Transpep_catalytic_dom"/>
</dbReference>
<keyword evidence="4 7" id="KW-0573">Peptidoglycan synthesis</keyword>
<dbReference type="PROSITE" id="PS52029">
    <property type="entry name" value="LD_TPASE"/>
    <property type="match status" value="1"/>
</dbReference>
<dbReference type="Proteomes" id="UP001501371">
    <property type="component" value="Unassembled WGS sequence"/>
</dbReference>
<dbReference type="InterPro" id="IPR050979">
    <property type="entry name" value="LD-transpeptidase"/>
</dbReference>
<dbReference type="Pfam" id="PF17964">
    <property type="entry name" value="Big_10"/>
    <property type="match status" value="1"/>
</dbReference>
<evidence type="ECO:0000256" key="6">
    <source>
        <dbReference type="ARBA" id="ARBA00023316"/>
    </source>
</evidence>
<evidence type="ECO:0000259" key="9">
    <source>
        <dbReference type="PROSITE" id="PS52029"/>
    </source>
</evidence>
<dbReference type="PANTHER" id="PTHR30582">
    <property type="entry name" value="L,D-TRANSPEPTIDASE"/>
    <property type="match status" value="1"/>
</dbReference>
<evidence type="ECO:0000313" key="10">
    <source>
        <dbReference type="EMBL" id="GAA1150627.1"/>
    </source>
</evidence>
<feature type="active site" description="Proton donor/acceptor" evidence="7">
    <location>
        <position position="389"/>
    </location>
</feature>
<feature type="compositionally biased region" description="Basic and acidic residues" evidence="8">
    <location>
        <begin position="49"/>
        <end position="61"/>
    </location>
</feature>
<comment type="caution">
    <text evidence="10">The sequence shown here is derived from an EMBL/GenBank/DDBJ whole genome shotgun (WGS) entry which is preliminary data.</text>
</comment>
<protein>
    <submittedName>
        <fullName evidence="10">Ig-like domain-containing protein</fullName>
    </submittedName>
</protein>
<reference evidence="10 11" key="1">
    <citation type="journal article" date="2019" name="Int. J. Syst. Evol. Microbiol.">
        <title>The Global Catalogue of Microorganisms (GCM) 10K type strain sequencing project: providing services to taxonomists for standard genome sequencing and annotation.</title>
        <authorList>
            <consortium name="The Broad Institute Genomics Platform"/>
            <consortium name="The Broad Institute Genome Sequencing Center for Infectious Disease"/>
            <person name="Wu L."/>
            <person name="Ma J."/>
        </authorList>
    </citation>
    <scope>NUCLEOTIDE SEQUENCE [LARGE SCALE GENOMIC DNA]</scope>
    <source>
        <strain evidence="10 11">JCM 12696</strain>
    </source>
</reference>
<feature type="compositionally biased region" description="Low complexity" evidence="8">
    <location>
        <begin position="12"/>
        <end position="43"/>
    </location>
</feature>
<keyword evidence="3 7" id="KW-0133">Cell shape</keyword>
<keyword evidence="5" id="KW-0012">Acyltransferase</keyword>
<dbReference type="CDD" id="cd16913">
    <property type="entry name" value="YkuD_like"/>
    <property type="match status" value="1"/>
</dbReference>
<gene>
    <name evidence="10" type="ORF">GCM10009654_02470</name>
</gene>